<dbReference type="PANTHER" id="PTHR18934">
    <property type="entry name" value="ATP-DEPENDENT RNA HELICASE"/>
    <property type="match status" value="1"/>
</dbReference>
<evidence type="ECO:0000259" key="6">
    <source>
        <dbReference type="PROSITE" id="PS51192"/>
    </source>
</evidence>
<feature type="region of interest" description="Disordered" evidence="5">
    <location>
        <begin position="389"/>
        <end position="429"/>
    </location>
</feature>
<dbReference type="Proteomes" id="UP000664169">
    <property type="component" value="Unassembled WGS sequence"/>
</dbReference>
<dbReference type="PROSITE" id="PS00690">
    <property type="entry name" value="DEAH_ATP_HELICASE"/>
    <property type="match status" value="1"/>
</dbReference>
<dbReference type="SMART" id="SM00847">
    <property type="entry name" value="HA2"/>
    <property type="match status" value="1"/>
</dbReference>
<sequence>MQKALASKDFLTLGPKDGAHSASGRLRLAARRTASNRTKLKARSGGSHTPSPPRKATGEEEKFLAEVIGKLDLPTTEDIPTLPKNILEDPVVKMASAKTFLAHIQENASNSNGKYEYVIVVDDPMVGMLRIEGNGPTARIAQKVANLHLIAQLHEKNALAILLPVEGSQIQEERDAILDIHLYAARYEDIPQITIKAISRGEEGKDIFFEAQITLPLLAITASARARKRRSAMVVAALNTKRVVERLVQDGDPRYKQVKEDEVFGIRSAADFCQWYKFRNRGMTMELKTTESKGGREHYCCVTTKDIASQEEEREFGTASSLTKKGAEDMAQLIAAVTISQEEPHLRDQFFQEYRANNNQILTPVTPTELEIAEQTMASIKKAINASKHAAEQLEENESVDDRSRRGNSTIYSPLPEMLHQRKSNDLQTRQQTYHAREDLAALRKTRSEYPMNQYGKEVLKTINSNTYSIVIGATGSGKTTQVPQILLNDAVTNGAGANCNIICTQPRRIAAKSVAQRVADERAEFVGDCVGYHVKGDSKLPQYGGSINYCTTGILSQQLQFAADSIMDNVSHIILDEVHERDTILDFTLTALKRLIKARIAVGKRVPRVILMSATIDADLFAGYLRVKDDQGRIIECPTLTVPGRTFPVKEMYLDQVLPKILSSPWAASLQYDRNTAPFIESEQGFSRDNKITFDDDKKPDETESATIDWAAERRKARQKGNRTVEEQEQSLVPHALVASTIMHIASSTNEGAILAFLPGLEDITKVNDTLQLSRNSNLDFSDESKFKVYMLHSSITNTQKDVFDQLPDGCRKIILATNIAETSITIPDVQHVVDTGKHRELQYDQTQRITKLACVWISKSNAKQRAGRAGRVQNGNYYALYSKERYESLRAVGLPELLRSDLQEVCLDVKNQGFTVPVQEFLSETIEPPATKSVDRALSDLITLQALNEDEMLTPLGKLLAQLPVHPSLGRMIVLGIIFRCLDPMLIIGSSVSARTLFNQPLEQRRAAMEARAKFCQSTLSDHIGTLTAIKELRMIEKVRGHRALYDYALRNYLHVGAYKSILSTAEAIEELLGEHGVIPRTSKMNRAQFQFGDPRLNENSDKVGLIKALILAGFHPNLGVRRGRATYRTTGTASAIVSNRSVNGTNARPARTKDKQLPPDHNTEILSFSDLAGSSDGMTFILRDTTAVTPLTSVLFSGKVEAKTRNKIEIDGWLPFYLQNSLDIPPVLTLHRMMQKVTSAAFRDLAARRVLLDHEGRNRFADLLVEVLDADLAFYVDKPQNGSFLPGNRAASPAAFFGSSNSQTKRLSERNSDLELPDALSFLASSRGIPSGMVSLANKGNPIPPSVQNLS</sequence>
<feature type="compositionally biased region" description="Low complexity" evidence="5">
    <location>
        <begin position="20"/>
        <end position="37"/>
    </location>
</feature>
<accession>A0A8H3FC33</accession>
<evidence type="ECO:0000256" key="2">
    <source>
        <dbReference type="ARBA" id="ARBA00022741"/>
    </source>
</evidence>
<dbReference type="InterPro" id="IPR048333">
    <property type="entry name" value="HA2_WH"/>
</dbReference>
<dbReference type="GO" id="GO:0005524">
    <property type="term" value="F:ATP binding"/>
    <property type="evidence" value="ECO:0007669"/>
    <property type="project" value="UniProtKB-KW"/>
</dbReference>
<dbReference type="Pfam" id="PF00271">
    <property type="entry name" value="Helicase_C"/>
    <property type="match status" value="1"/>
</dbReference>
<comment type="caution">
    <text evidence="8">The sequence shown here is derived from an EMBL/GenBank/DDBJ whole genome shotgun (WGS) entry which is preliminary data.</text>
</comment>
<feature type="region of interest" description="Disordered" evidence="5">
    <location>
        <begin position="1"/>
        <end position="59"/>
    </location>
</feature>
<dbReference type="Pfam" id="PF00270">
    <property type="entry name" value="DEAD"/>
    <property type="match status" value="1"/>
</dbReference>
<dbReference type="InterPro" id="IPR001650">
    <property type="entry name" value="Helicase_C-like"/>
</dbReference>
<feature type="domain" description="Helicase C-terminal" evidence="7">
    <location>
        <begin position="742"/>
        <end position="915"/>
    </location>
</feature>
<dbReference type="EC" id="3.6.4.13" evidence="1"/>
<keyword evidence="3" id="KW-0378">Hydrolase</keyword>
<dbReference type="PROSITE" id="PS51192">
    <property type="entry name" value="HELICASE_ATP_BIND_1"/>
    <property type="match status" value="1"/>
</dbReference>
<evidence type="ECO:0000256" key="3">
    <source>
        <dbReference type="ARBA" id="ARBA00022801"/>
    </source>
</evidence>
<dbReference type="CDD" id="cd18791">
    <property type="entry name" value="SF2_C_RHA"/>
    <property type="match status" value="1"/>
</dbReference>
<dbReference type="InterPro" id="IPR002464">
    <property type="entry name" value="DNA/RNA_helicase_DEAH_CS"/>
</dbReference>
<organism evidence="8 9">
    <name type="scientific">Gomphillus americanus</name>
    <dbReference type="NCBI Taxonomy" id="1940652"/>
    <lineage>
        <taxon>Eukaryota</taxon>
        <taxon>Fungi</taxon>
        <taxon>Dikarya</taxon>
        <taxon>Ascomycota</taxon>
        <taxon>Pezizomycotina</taxon>
        <taxon>Lecanoromycetes</taxon>
        <taxon>OSLEUM clade</taxon>
        <taxon>Ostropomycetidae</taxon>
        <taxon>Ostropales</taxon>
        <taxon>Graphidaceae</taxon>
        <taxon>Gomphilloideae</taxon>
        <taxon>Gomphillus</taxon>
    </lineage>
</organism>
<dbReference type="InterPro" id="IPR014001">
    <property type="entry name" value="Helicase_ATP-bd"/>
</dbReference>
<dbReference type="SUPFAM" id="SSF52540">
    <property type="entry name" value="P-loop containing nucleoside triphosphate hydrolases"/>
    <property type="match status" value="1"/>
</dbReference>
<gene>
    <name evidence="8" type="ORF">GOMPHAMPRED_002153</name>
</gene>
<protein>
    <recommendedName>
        <fullName evidence="1">RNA helicase</fullName>
        <ecNumber evidence="1">3.6.4.13</ecNumber>
    </recommendedName>
</protein>
<evidence type="ECO:0000259" key="7">
    <source>
        <dbReference type="PROSITE" id="PS51194"/>
    </source>
</evidence>
<feature type="domain" description="Helicase ATP-binding" evidence="6">
    <location>
        <begin position="460"/>
        <end position="635"/>
    </location>
</feature>
<keyword evidence="2" id="KW-0547">Nucleotide-binding</keyword>
<dbReference type="InterPro" id="IPR027417">
    <property type="entry name" value="P-loop_NTPase"/>
</dbReference>
<evidence type="ECO:0000256" key="5">
    <source>
        <dbReference type="SAM" id="MobiDB-lite"/>
    </source>
</evidence>
<dbReference type="SMART" id="SM00487">
    <property type="entry name" value="DEXDc"/>
    <property type="match status" value="1"/>
</dbReference>
<dbReference type="Pfam" id="PF21010">
    <property type="entry name" value="HA2_C"/>
    <property type="match status" value="1"/>
</dbReference>
<keyword evidence="4" id="KW-0067">ATP-binding</keyword>
<dbReference type="PROSITE" id="PS51194">
    <property type="entry name" value="HELICASE_CTER"/>
    <property type="match status" value="1"/>
</dbReference>
<dbReference type="PANTHER" id="PTHR18934:SF145">
    <property type="entry name" value="ATP-DEPENDENT RNA HELICASE DHX57-RELATED"/>
    <property type="match status" value="1"/>
</dbReference>
<dbReference type="GO" id="GO:0016787">
    <property type="term" value="F:hydrolase activity"/>
    <property type="evidence" value="ECO:0007669"/>
    <property type="project" value="UniProtKB-KW"/>
</dbReference>
<dbReference type="GO" id="GO:0003724">
    <property type="term" value="F:RNA helicase activity"/>
    <property type="evidence" value="ECO:0007669"/>
    <property type="project" value="UniProtKB-EC"/>
</dbReference>
<dbReference type="SMART" id="SM00490">
    <property type="entry name" value="HELICc"/>
    <property type="match status" value="1"/>
</dbReference>
<dbReference type="EMBL" id="CAJPDQ010000016">
    <property type="protein sequence ID" value="CAF9920849.1"/>
    <property type="molecule type" value="Genomic_DNA"/>
</dbReference>
<reference evidence="8" key="1">
    <citation type="submission" date="2021-03" db="EMBL/GenBank/DDBJ databases">
        <authorList>
            <person name="Tagirdzhanova G."/>
        </authorList>
    </citation>
    <scope>NUCLEOTIDE SEQUENCE</scope>
</reference>
<evidence type="ECO:0000313" key="8">
    <source>
        <dbReference type="EMBL" id="CAF9920849.1"/>
    </source>
</evidence>
<evidence type="ECO:0000256" key="1">
    <source>
        <dbReference type="ARBA" id="ARBA00012552"/>
    </source>
</evidence>
<dbReference type="OrthoDB" id="5600252at2759"/>
<evidence type="ECO:0000256" key="4">
    <source>
        <dbReference type="ARBA" id="ARBA00022840"/>
    </source>
</evidence>
<dbReference type="InterPro" id="IPR011545">
    <property type="entry name" value="DEAD/DEAH_box_helicase_dom"/>
</dbReference>
<dbReference type="Gene3D" id="3.40.50.300">
    <property type="entry name" value="P-loop containing nucleotide triphosphate hydrolases"/>
    <property type="match status" value="2"/>
</dbReference>
<dbReference type="Gene3D" id="1.20.120.1080">
    <property type="match status" value="1"/>
</dbReference>
<dbReference type="Pfam" id="PF04408">
    <property type="entry name" value="WHD_HA2"/>
    <property type="match status" value="1"/>
</dbReference>
<dbReference type="GO" id="GO:0003723">
    <property type="term" value="F:RNA binding"/>
    <property type="evidence" value="ECO:0007669"/>
    <property type="project" value="TreeGrafter"/>
</dbReference>
<name>A0A8H3FC33_9LECA</name>
<dbReference type="GO" id="GO:1990904">
    <property type="term" value="C:ribonucleoprotein complex"/>
    <property type="evidence" value="ECO:0007669"/>
    <property type="project" value="UniProtKB-ARBA"/>
</dbReference>
<proteinExistence type="predicted"/>
<evidence type="ECO:0000313" key="9">
    <source>
        <dbReference type="Proteomes" id="UP000664169"/>
    </source>
</evidence>
<dbReference type="CDD" id="cd17917">
    <property type="entry name" value="DEXHc_RHA-like"/>
    <property type="match status" value="1"/>
</dbReference>
<keyword evidence="9" id="KW-1185">Reference proteome</keyword>
<dbReference type="InterPro" id="IPR007502">
    <property type="entry name" value="Helicase-assoc_dom"/>
</dbReference>